<dbReference type="Proteomes" id="UP000054388">
    <property type="component" value="Unassembled WGS sequence"/>
</dbReference>
<accession>A0A117KAS2</accession>
<name>A0A117KAS2_9FLAO</name>
<evidence type="ECO:0000313" key="2">
    <source>
        <dbReference type="Proteomes" id="UP000054388"/>
    </source>
</evidence>
<evidence type="ECO:0000313" key="1">
    <source>
        <dbReference type="EMBL" id="KUJ54616.1"/>
    </source>
</evidence>
<organism evidence="1 2">
    <name type="scientific">Chryseobacterium aquaticum subsp. greenlandense</name>
    <dbReference type="NCBI Taxonomy" id="345663"/>
    <lineage>
        <taxon>Bacteria</taxon>
        <taxon>Pseudomonadati</taxon>
        <taxon>Bacteroidota</taxon>
        <taxon>Flavobacteriia</taxon>
        <taxon>Flavobacteriales</taxon>
        <taxon>Weeksellaceae</taxon>
        <taxon>Chryseobacterium group</taxon>
        <taxon>Chryseobacterium</taxon>
    </lineage>
</organism>
<reference evidence="1 2" key="1">
    <citation type="submission" date="2015-10" db="EMBL/GenBank/DDBJ databases">
        <title>Genome sequence of Chryseobacterium greenlandense.</title>
        <authorList>
            <person name="Newman J."/>
            <person name="Fischer K."/>
            <person name="Miller J."/>
        </authorList>
    </citation>
    <scope>NUCLEOTIDE SEQUENCE [LARGE SCALE GENOMIC DNA]</scope>
    <source>
        <strain evidence="1 2">UMB34</strain>
    </source>
</reference>
<proteinExistence type="predicted"/>
<gene>
    <name evidence="1" type="ORF">AR686_17040</name>
</gene>
<sequence>MQNYDFHRLIPMTSFVIDYYSHEGYADLQTLQLMKNYANFLRQPLSLKMFVPIDSDGEIMKEPENFQDWKEQNSKVKKVHIIFSKEQIEKFKLYEKAKKKILFEGFTVAYNGYSVVRIVASYDETIDISFKKDLTPQISSDVESLTVYDVIYLSQTSLKLIGIKK</sequence>
<protein>
    <submittedName>
        <fullName evidence="1">Uncharacterized protein</fullName>
    </submittedName>
</protein>
<dbReference type="EMBL" id="LMAI01000012">
    <property type="protein sequence ID" value="KUJ54616.1"/>
    <property type="molecule type" value="Genomic_DNA"/>
</dbReference>
<comment type="caution">
    <text evidence="1">The sequence shown here is derived from an EMBL/GenBank/DDBJ whole genome shotgun (WGS) entry which is preliminary data.</text>
</comment>
<dbReference type="AlphaFoldDB" id="A0A117KAS2"/>